<evidence type="ECO:0000256" key="2">
    <source>
        <dbReference type="ARBA" id="ARBA00001936"/>
    </source>
</evidence>
<dbReference type="CDD" id="cd00429">
    <property type="entry name" value="RPE"/>
    <property type="match status" value="1"/>
</dbReference>
<proteinExistence type="inferred from homology"/>
<dbReference type="EC" id="5.1.3.1" evidence="7 10"/>
<accession>A0ABS2GE70</accession>
<dbReference type="PIRSF" id="PIRSF001461">
    <property type="entry name" value="RPE"/>
    <property type="match status" value="1"/>
</dbReference>
<evidence type="ECO:0000256" key="9">
    <source>
        <dbReference type="ARBA" id="ARBA00023235"/>
    </source>
</evidence>
<evidence type="ECO:0000313" key="12">
    <source>
        <dbReference type="EMBL" id="MBM6912456.1"/>
    </source>
</evidence>
<feature type="active site" description="Proton acceptor" evidence="10">
    <location>
        <position position="34"/>
    </location>
</feature>
<dbReference type="Gene3D" id="3.20.20.70">
    <property type="entry name" value="Aldolase class I"/>
    <property type="match status" value="1"/>
</dbReference>
<feature type="binding site" evidence="10">
    <location>
        <begin position="141"/>
        <end position="144"/>
    </location>
    <ligand>
        <name>substrate</name>
    </ligand>
</feature>
<dbReference type="PROSITE" id="PS01086">
    <property type="entry name" value="RIBUL_P_3_EPIMER_2"/>
    <property type="match status" value="1"/>
</dbReference>
<comment type="pathway">
    <text evidence="10">Carbohydrate degradation.</text>
</comment>
<dbReference type="Pfam" id="PF00834">
    <property type="entry name" value="Ribul_P_3_epim"/>
    <property type="match status" value="1"/>
</dbReference>
<feature type="binding site" evidence="10">
    <location>
        <position position="65"/>
    </location>
    <ligand>
        <name>a divalent metal cation</name>
        <dbReference type="ChEBI" id="CHEBI:60240"/>
    </ligand>
</feature>
<keyword evidence="13" id="KW-1185">Reference proteome</keyword>
<gene>
    <name evidence="10" type="primary">rpe</name>
    <name evidence="12" type="ORF">H6A01_03805</name>
</gene>
<evidence type="ECO:0000256" key="3">
    <source>
        <dbReference type="ARBA" id="ARBA00001941"/>
    </source>
</evidence>
<evidence type="ECO:0000256" key="10">
    <source>
        <dbReference type="HAMAP-Rule" id="MF_02227"/>
    </source>
</evidence>
<comment type="cofactor">
    <cofactor evidence="3">
        <name>Co(2+)</name>
        <dbReference type="ChEBI" id="CHEBI:48828"/>
    </cofactor>
</comment>
<feature type="binding site" evidence="10">
    <location>
        <position position="7"/>
    </location>
    <ligand>
        <name>substrate</name>
    </ligand>
</feature>
<name>A0ABS2GE70_9FIRM</name>
<evidence type="ECO:0000256" key="5">
    <source>
        <dbReference type="ARBA" id="ARBA00001954"/>
    </source>
</evidence>
<dbReference type="RefSeq" id="WP_205087614.1">
    <property type="nucleotide sequence ID" value="NZ_JACJLA010000005.1"/>
</dbReference>
<reference evidence="12 13" key="1">
    <citation type="journal article" date="2021" name="Sci. Rep.">
        <title>The distribution of antibiotic resistance genes in chicken gut microbiota commensals.</title>
        <authorList>
            <person name="Juricova H."/>
            <person name="Matiasovicova J."/>
            <person name="Kubasova T."/>
            <person name="Cejkova D."/>
            <person name="Rychlik I."/>
        </authorList>
    </citation>
    <scope>NUCLEOTIDE SEQUENCE [LARGE SCALE GENOMIC DNA]</scope>
    <source>
        <strain evidence="12 13">An537</strain>
    </source>
</reference>
<evidence type="ECO:0000256" key="4">
    <source>
        <dbReference type="ARBA" id="ARBA00001947"/>
    </source>
</evidence>
<dbReference type="InterPro" id="IPR026019">
    <property type="entry name" value="Ribul_P_3_epim"/>
</dbReference>
<feature type="binding site" evidence="10">
    <location>
        <position position="32"/>
    </location>
    <ligand>
        <name>a divalent metal cation</name>
        <dbReference type="ChEBI" id="CHEBI:60240"/>
    </ligand>
</feature>
<feature type="binding site" evidence="10">
    <location>
        <position position="34"/>
    </location>
    <ligand>
        <name>a divalent metal cation</name>
        <dbReference type="ChEBI" id="CHEBI:60240"/>
    </ligand>
</feature>
<keyword evidence="9 10" id="KW-0413">Isomerase</keyword>
<feature type="binding site" evidence="10">
    <location>
        <begin position="175"/>
        <end position="177"/>
    </location>
    <ligand>
        <name>substrate</name>
    </ligand>
</feature>
<evidence type="ECO:0000256" key="1">
    <source>
        <dbReference type="ARBA" id="ARBA00001782"/>
    </source>
</evidence>
<dbReference type="GO" id="GO:0004750">
    <property type="term" value="F:D-ribulose-phosphate 3-epimerase activity"/>
    <property type="evidence" value="ECO:0007669"/>
    <property type="project" value="UniProtKB-EC"/>
</dbReference>
<evidence type="ECO:0000256" key="8">
    <source>
        <dbReference type="ARBA" id="ARBA00022723"/>
    </source>
</evidence>
<organism evidence="12 13">
    <name type="scientific">Veillonella magna</name>
    <dbReference type="NCBI Taxonomy" id="464322"/>
    <lineage>
        <taxon>Bacteria</taxon>
        <taxon>Bacillati</taxon>
        <taxon>Bacillota</taxon>
        <taxon>Negativicutes</taxon>
        <taxon>Veillonellales</taxon>
        <taxon>Veillonellaceae</taxon>
        <taxon>Veillonella</taxon>
    </lineage>
</organism>
<protein>
    <recommendedName>
        <fullName evidence="7 10">Ribulose-phosphate 3-epimerase</fullName>
        <ecNumber evidence="7 10">5.1.3.1</ecNumber>
    </recommendedName>
</protein>
<evidence type="ECO:0000256" key="6">
    <source>
        <dbReference type="ARBA" id="ARBA00009541"/>
    </source>
</evidence>
<dbReference type="InterPro" id="IPR011060">
    <property type="entry name" value="RibuloseP-bd_barrel"/>
</dbReference>
<dbReference type="PROSITE" id="PS01085">
    <property type="entry name" value="RIBUL_P_3_EPIMER_1"/>
    <property type="match status" value="1"/>
</dbReference>
<evidence type="ECO:0000256" key="7">
    <source>
        <dbReference type="ARBA" id="ARBA00013188"/>
    </source>
</evidence>
<feature type="active site" description="Proton donor" evidence="10">
    <location>
        <position position="175"/>
    </location>
</feature>
<comment type="cofactor">
    <cofactor evidence="4">
        <name>Zn(2+)</name>
        <dbReference type="ChEBI" id="CHEBI:29105"/>
    </cofactor>
</comment>
<dbReference type="SUPFAM" id="SSF51366">
    <property type="entry name" value="Ribulose-phoshate binding barrel"/>
    <property type="match status" value="1"/>
</dbReference>
<comment type="function">
    <text evidence="10">Catalyzes the reversible epimerization of D-ribulose 5-phosphate to D-xylulose 5-phosphate.</text>
</comment>
<dbReference type="NCBIfam" id="TIGR01163">
    <property type="entry name" value="rpe"/>
    <property type="match status" value="1"/>
</dbReference>
<keyword evidence="10 11" id="KW-0119">Carbohydrate metabolism</keyword>
<dbReference type="NCBIfam" id="NF004076">
    <property type="entry name" value="PRK05581.1-4"/>
    <property type="match status" value="1"/>
</dbReference>
<evidence type="ECO:0000313" key="13">
    <source>
        <dbReference type="Proteomes" id="UP000707138"/>
    </source>
</evidence>
<dbReference type="InterPro" id="IPR013785">
    <property type="entry name" value="Aldolase_TIM"/>
</dbReference>
<feature type="binding site" evidence="10">
    <location>
        <position position="175"/>
    </location>
    <ligand>
        <name>a divalent metal cation</name>
        <dbReference type="ChEBI" id="CHEBI:60240"/>
    </ligand>
</feature>
<dbReference type="HAMAP" id="MF_02227">
    <property type="entry name" value="RPE"/>
    <property type="match status" value="1"/>
</dbReference>
<dbReference type="PANTHER" id="PTHR11749">
    <property type="entry name" value="RIBULOSE-5-PHOSPHATE-3-EPIMERASE"/>
    <property type="match status" value="1"/>
</dbReference>
<evidence type="ECO:0000256" key="11">
    <source>
        <dbReference type="PIRNR" id="PIRNR001461"/>
    </source>
</evidence>
<dbReference type="EMBL" id="JACJLA010000005">
    <property type="protein sequence ID" value="MBM6912456.1"/>
    <property type="molecule type" value="Genomic_DNA"/>
</dbReference>
<keyword evidence="8 10" id="KW-0479">Metal-binding</keyword>
<feature type="binding site" evidence="10">
    <location>
        <begin position="197"/>
        <end position="198"/>
    </location>
    <ligand>
        <name>substrate</name>
    </ligand>
</feature>
<sequence>MVKIAPSMLSADFSKLAAEIKEIEEAGADLLHIDVMDGHFVPNLTFGAPVVQALRAHTALPFDVHLMVTNPEDYVESFATIGVEYFTFHAEATAHMHRLIQTIKEHGMKAGVSLNPSTPVAVLEDIAADLDMILVMSVNPGFGGQSFIPHAVRKIQKAKNLLEFVGNKDAVVEVDGGVNGKTVEAVRNAGADILVAGSAVFGADDRKAMIHLLRGDK</sequence>
<comment type="similarity">
    <text evidence="6 10 11">Belongs to the ribulose-phosphate 3-epimerase family.</text>
</comment>
<dbReference type="InterPro" id="IPR000056">
    <property type="entry name" value="Ribul_P_3_epim-like"/>
</dbReference>
<comment type="cofactor">
    <cofactor evidence="2">
        <name>Mn(2+)</name>
        <dbReference type="ChEBI" id="CHEBI:29035"/>
    </cofactor>
</comment>
<comment type="cofactor">
    <cofactor evidence="5">
        <name>Fe(2+)</name>
        <dbReference type="ChEBI" id="CHEBI:29033"/>
    </cofactor>
</comment>
<dbReference type="Proteomes" id="UP000707138">
    <property type="component" value="Unassembled WGS sequence"/>
</dbReference>
<comment type="cofactor">
    <cofactor evidence="10">
        <name>a divalent metal cation</name>
        <dbReference type="ChEBI" id="CHEBI:60240"/>
    </cofactor>
    <text evidence="10">Binds 1 divalent metal cation per subunit.</text>
</comment>
<comment type="catalytic activity">
    <reaction evidence="1 10 11">
        <text>D-ribulose 5-phosphate = D-xylulose 5-phosphate</text>
        <dbReference type="Rhea" id="RHEA:13677"/>
        <dbReference type="ChEBI" id="CHEBI:57737"/>
        <dbReference type="ChEBI" id="CHEBI:58121"/>
        <dbReference type="EC" id="5.1.3.1"/>
    </reaction>
</comment>
<comment type="caution">
    <text evidence="12">The sequence shown here is derived from an EMBL/GenBank/DDBJ whole genome shotgun (WGS) entry which is preliminary data.</text>
</comment>
<feature type="binding site" evidence="10">
    <location>
        <position position="65"/>
    </location>
    <ligand>
        <name>substrate</name>
    </ligand>
</feature>